<keyword evidence="3" id="KW-1185">Reference proteome</keyword>
<feature type="signal peptide" evidence="1">
    <location>
        <begin position="1"/>
        <end position="25"/>
    </location>
</feature>
<protein>
    <recommendedName>
        <fullName evidence="4">Lactococcin 972 family bacteriocin</fullName>
    </recommendedName>
</protein>
<accession>A0A4Q7L3W7</accession>
<dbReference type="OrthoDB" id="3405067at2"/>
<organism evidence="2 3">
    <name type="scientific">Herbihabitans rhizosphaerae</name>
    <dbReference type="NCBI Taxonomy" id="1872711"/>
    <lineage>
        <taxon>Bacteria</taxon>
        <taxon>Bacillati</taxon>
        <taxon>Actinomycetota</taxon>
        <taxon>Actinomycetes</taxon>
        <taxon>Pseudonocardiales</taxon>
        <taxon>Pseudonocardiaceae</taxon>
        <taxon>Herbihabitans</taxon>
    </lineage>
</organism>
<proteinExistence type="predicted"/>
<name>A0A4Q7L3W7_9PSEU</name>
<dbReference type="Proteomes" id="UP000294257">
    <property type="component" value="Unassembled WGS sequence"/>
</dbReference>
<comment type="caution">
    <text evidence="2">The sequence shown here is derived from an EMBL/GenBank/DDBJ whole genome shotgun (WGS) entry which is preliminary data.</text>
</comment>
<keyword evidence="1" id="KW-0732">Signal</keyword>
<dbReference type="AlphaFoldDB" id="A0A4Q7L3W7"/>
<evidence type="ECO:0000313" key="3">
    <source>
        <dbReference type="Proteomes" id="UP000294257"/>
    </source>
</evidence>
<evidence type="ECO:0008006" key="4">
    <source>
        <dbReference type="Google" id="ProtNLM"/>
    </source>
</evidence>
<evidence type="ECO:0000256" key="1">
    <source>
        <dbReference type="SAM" id="SignalP"/>
    </source>
</evidence>
<reference evidence="2 3" key="1">
    <citation type="submission" date="2019-02" db="EMBL/GenBank/DDBJ databases">
        <title>Genomic Encyclopedia of Type Strains, Phase IV (KMG-IV): sequencing the most valuable type-strain genomes for metagenomic binning, comparative biology and taxonomic classification.</title>
        <authorList>
            <person name="Goeker M."/>
        </authorList>
    </citation>
    <scope>NUCLEOTIDE SEQUENCE [LARGE SCALE GENOMIC DNA]</scope>
    <source>
        <strain evidence="2 3">DSM 101727</strain>
    </source>
</reference>
<dbReference type="RefSeq" id="WP_130342009.1">
    <property type="nucleotide sequence ID" value="NZ_SGWQ01000001.1"/>
</dbReference>
<evidence type="ECO:0000313" key="2">
    <source>
        <dbReference type="EMBL" id="RZS44309.1"/>
    </source>
</evidence>
<sequence>MGRTVRWLGAVAAAGTVALSGAGVAAATPAPAVSGYYTGFGSGSSQQLALWSAQDQAYWKASIGGFRRFDCRVTYSNVTGGPYSYSAYVNLYCWRP</sequence>
<dbReference type="EMBL" id="SGWQ01000001">
    <property type="protein sequence ID" value="RZS44309.1"/>
    <property type="molecule type" value="Genomic_DNA"/>
</dbReference>
<feature type="chain" id="PRO_5038786962" description="Lactococcin 972 family bacteriocin" evidence="1">
    <location>
        <begin position="26"/>
        <end position="96"/>
    </location>
</feature>
<gene>
    <name evidence="2" type="ORF">EV193_101184</name>
</gene>